<evidence type="ECO:0000313" key="1">
    <source>
        <dbReference type="EMBL" id="CEM42260.1"/>
    </source>
</evidence>
<gene>
    <name evidence="1" type="ORF">Cvel_26629</name>
</gene>
<reference evidence="1" key="1">
    <citation type="submission" date="2014-11" db="EMBL/GenBank/DDBJ databases">
        <authorList>
            <person name="Otto D Thomas"/>
            <person name="Naeem Raeece"/>
        </authorList>
    </citation>
    <scope>NUCLEOTIDE SEQUENCE</scope>
</reference>
<dbReference type="AlphaFoldDB" id="A0A0G4HEI7"/>
<proteinExistence type="predicted"/>
<sequence>MDSETVRRAFRRVLGMETSGSPPKWRAQECPNQWIRREAALEEGRATFSTWQRKEPEKPVVLLDLDGVINTQWDRDFVSCHWQVRNQWPDACTFLQDVDSIGGPVTLRYSPSVIARLKQWHDQKLCNFMWHTSWKEKAQTSVAPNVQPPLPHFPIAPFEKSETAGELQKDIKVRWRAATPIVWIDDRVGSEGTIVHDFMVDRPRTLVVAPATHEGLSPQQLDEIEQFLSHPSYPLIWGKIEGWPTRKSTGEWESYSLTLSEWERAKVKQEFRCRVCTNTGVGNRFFQSEAVVCGDRFDTKQKLAEHRQTAHPSAHEFAESLKGRRSIGCNLPSSYG</sequence>
<organism evidence="1">
    <name type="scientific">Chromera velia CCMP2878</name>
    <dbReference type="NCBI Taxonomy" id="1169474"/>
    <lineage>
        <taxon>Eukaryota</taxon>
        <taxon>Sar</taxon>
        <taxon>Alveolata</taxon>
        <taxon>Colpodellida</taxon>
        <taxon>Chromeraceae</taxon>
        <taxon>Chromera</taxon>
    </lineage>
</organism>
<dbReference type="PhylomeDB" id="A0A0G4HEI7"/>
<protein>
    <submittedName>
        <fullName evidence="1">Uncharacterized protein</fullName>
    </submittedName>
</protein>
<name>A0A0G4HEI7_9ALVE</name>
<dbReference type="EMBL" id="CDMZ01002417">
    <property type="protein sequence ID" value="CEM42260.1"/>
    <property type="molecule type" value="Genomic_DNA"/>
</dbReference>
<dbReference type="VEuPathDB" id="CryptoDB:Cvel_26629"/>
<accession>A0A0G4HEI7</accession>